<dbReference type="eggNOG" id="ENOG502ZHD0">
    <property type="taxonomic scope" value="Bacteria"/>
</dbReference>
<keyword evidence="2" id="KW-1185">Reference proteome</keyword>
<organism evidence="1 2">
    <name type="scientific">Pontibacillus yanchengensis Y32</name>
    <dbReference type="NCBI Taxonomy" id="1385514"/>
    <lineage>
        <taxon>Bacteria</taxon>
        <taxon>Bacillati</taxon>
        <taxon>Bacillota</taxon>
        <taxon>Bacilli</taxon>
        <taxon>Bacillales</taxon>
        <taxon>Bacillaceae</taxon>
        <taxon>Pontibacillus</taxon>
    </lineage>
</organism>
<dbReference type="OrthoDB" id="2691320at2"/>
<gene>
    <name evidence="1" type="ORF">N782_11305</name>
</gene>
<dbReference type="EMBL" id="AVBF01000026">
    <property type="protein sequence ID" value="KGP72660.1"/>
    <property type="molecule type" value="Genomic_DNA"/>
</dbReference>
<reference evidence="1 2" key="1">
    <citation type="journal article" date="2015" name="Stand. Genomic Sci.">
        <title>High quality draft genome sequence of the moderately halophilic bacterium Pontibacillus yanchengensis Y32(T) and comparison among Pontibacillus genomes.</title>
        <authorList>
            <person name="Huang J."/>
            <person name="Qiao Z.X."/>
            <person name="Tang J.W."/>
            <person name="Wang G."/>
        </authorList>
    </citation>
    <scope>NUCLEOTIDE SEQUENCE [LARGE SCALE GENOMIC DNA]</scope>
    <source>
        <strain evidence="1 2">Y32</strain>
    </source>
</reference>
<dbReference type="AlphaFoldDB" id="A0A0A2TTQ2"/>
<accession>A0A0A2TTQ2</accession>
<comment type="caution">
    <text evidence="1">The sequence shown here is derived from an EMBL/GenBank/DDBJ whole genome shotgun (WGS) entry which is preliminary data.</text>
</comment>
<dbReference type="RefSeq" id="WP_036819415.1">
    <property type="nucleotide sequence ID" value="NZ_AVBF01000026.1"/>
</dbReference>
<evidence type="ECO:0000313" key="1">
    <source>
        <dbReference type="EMBL" id="KGP72660.1"/>
    </source>
</evidence>
<evidence type="ECO:0000313" key="2">
    <source>
        <dbReference type="Proteomes" id="UP000030147"/>
    </source>
</evidence>
<sequence length="197" mass="23566">MRVYSKHDILGQVLNLPRVSKHSKSFYHHVLRIISSFSTMVDVQVTVPSFVYLRANILCEHIEEEYEMTFKLNDLVWILYKDFMRHSFHKADLYQLYKTFQERMDDSIEVYHYGQLVERFQHKSTQLNNIIVMKVPKKEVRNGEALLAEMDTLYPNALMFEDIISQLLIHFIEQYKHSSSKDMIHSLVKKAERYMGR</sequence>
<proteinExistence type="predicted"/>
<protein>
    <submittedName>
        <fullName evidence="1">Uncharacterized protein</fullName>
    </submittedName>
</protein>
<name>A0A0A2TTQ2_9BACI</name>
<dbReference type="Proteomes" id="UP000030147">
    <property type="component" value="Unassembled WGS sequence"/>
</dbReference>